<dbReference type="PANTHER" id="PTHR46312">
    <property type="entry name" value="NACHT DOMAIN-CONTAINING PROTEIN"/>
    <property type="match status" value="1"/>
</dbReference>
<feature type="compositionally biased region" description="Pro residues" evidence="1">
    <location>
        <begin position="1185"/>
        <end position="1199"/>
    </location>
</feature>
<dbReference type="InterPro" id="IPR007111">
    <property type="entry name" value="NACHT_NTPase"/>
</dbReference>
<sequence>MQAMTHSASAMAAPSPADSGLRGEDRHLFRVYKAYTFEARLVLFQVLSWGCSKPPSQTFDQYLTASGMSRTSFRKAFNGQQQEKMSRNPSGDQFDISLLYKMIQLACHSLASSEDAAAWTLPDPARLEYLLTHLKNSRNELMHDTHFYTQKKMVEKIETLRELLTQVVNMSGTLYCVNHSKVKQVLQGMNCSLNNIRDQPLAPLDLEDYRNQLLFDSLRATLRVDGARELKQIYSAKTCISPLSFLDKNECYLRVGMVFISLSIQDLKASNHCRLIKYQDLIEHIETRPSLTESRRRVEHEVPKPSLMIIEGQPGSGKTTLLRIYVSEWIDGGGKVKGLSDYDLVLHLESRDTCIESFTQLLLSHMPQTTSKFRRNDLLHIFLSLKTMVLVDGLDELNITSQKVFREILQLKSSNDFTLICTSRTEKIREVYKLASGRLDIAHMKILGIPIEKREEFVRLYHRQLKTINGVPQQEVDDLLDYLRQVPSHLQDFFKFPLNLVMLTFLWDSAHPRVRKINSMTELYLETHKLLIDKLLERLMHHPSTQHIPLLLLTTKCDSFLAVMYEEALRALAADAVYLDRRAAKRLRNLCVSLDLPAEEMFSAFLVSASCDHTPVLCEDEEVKFPHKGIQDFYAARHVVILVEESPLPDVPLFLSNVDELLRKFLIPNFKWRQIVKLTQESLEQPVAIRRVLLEFHEDHSKTRVLGRYQNIIFHMVNLLHSYGGHLLEHYAAEVVTLLAETKGMSLEHWADLLKEGHYNATLAEEISKELPEYSWTVGEGHMKAASAFLSHRCPFDLTIDIINDPEKVLHLHELLQTAATCRSNIHLFFNQHWRRPETGLSDSFLLKLVSAAAGDEESSSPTSLCGVSIHDDLPALSSVRSPGATASDGPRNRLVEVMGRFSGQAVHWLPSSLQVLRLAIADDHDALDWFESLPTLSHTLPSLRSISIHVAAGVCPDLLPCVPKLANFPRLYLSGVGDDSIAWASHVARALLLPGLKYLAVSLVRSGLSSRGLSQLCVLLRGMGVGVQDGDDGGVRVTSALLADSPPLTNVSKSAVGRYLKCNFALLNDDEIWNEDTIYEIYEECTYIDHATPNKQHVSPVSSTSSLHDPASPQPLYDNMYDLYVNLPSKQAAPHAKDAEDPYLYPVLAQKRRDEPLGSYSDEEIYQSFDEEICQSCLQSTQPKAPPLPPRPPPPLPPKSSSTPMSKCPYGPSSKTHTERPTRLPLPLPPPLKIEDHRSKPHRQATRPPPCHTHHPAASLHTNPQPHIFSYPRSQLLDQRSHKPVIPPRPINIASKGHYFNKNRAYPR</sequence>
<dbReference type="InterPro" id="IPR027417">
    <property type="entry name" value="P-loop_NTPase"/>
</dbReference>
<feature type="compositionally biased region" description="Low complexity" evidence="1">
    <location>
        <begin position="1200"/>
        <end position="1210"/>
    </location>
</feature>
<organism evidence="3 4">
    <name type="scientific">Chionoecetes opilio</name>
    <name type="common">Atlantic snow crab</name>
    <name type="synonym">Cancer opilio</name>
    <dbReference type="NCBI Taxonomy" id="41210"/>
    <lineage>
        <taxon>Eukaryota</taxon>
        <taxon>Metazoa</taxon>
        <taxon>Ecdysozoa</taxon>
        <taxon>Arthropoda</taxon>
        <taxon>Crustacea</taxon>
        <taxon>Multicrustacea</taxon>
        <taxon>Malacostraca</taxon>
        <taxon>Eumalacostraca</taxon>
        <taxon>Eucarida</taxon>
        <taxon>Decapoda</taxon>
        <taxon>Pleocyemata</taxon>
        <taxon>Brachyura</taxon>
        <taxon>Eubrachyura</taxon>
        <taxon>Majoidea</taxon>
        <taxon>Majidae</taxon>
        <taxon>Chionoecetes</taxon>
    </lineage>
</organism>
<proteinExistence type="predicted"/>
<dbReference type="Pfam" id="PF05729">
    <property type="entry name" value="NACHT"/>
    <property type="match status" value="1"/>
</dbReference>
<protein>
    <submittedName>
        <fullName evidence="3">NLR family CARD domain-containing protein 4</fullName>
    </submittedName>
</protein>
<dbReference type="Gene3D" id="3.40.50.300">
    <property type="entry name" value="P-loop containing nucleotide triphosphate hydrolases"/>
    <property type="match status" value="1"/>
</dbReference>
<comment type="caution">
    <text evidence="3">The sequence shown here is derived from an EMBL/GenBank/DDBJ whole genome shotgun (WGS) entry which is preliminary data.</text>
</comment>
<accession>A0A8J4Y4Q1</accession>
<feature type="compositionally biased region" description="Low complexity" evidence="1">
    <location>
        <begin position="7"/>
        <end position="19"/>
    </location>
</feature>
<dbReference type="PANTHER" id="PTHR46312:SF2">
    <property type="entry name" value="NUCLEOTIDE-BINDING OLIGOMERIZATION DOMAIN-CONTAINING PROTEIN 2-LIKE"/>
    <property type="match status" value="1"/>
</dbReference>
<feature type="compositionally biased region" description="Basic residues" evidence="1">
    <location>
        <begin position="1300"/>
        <end position="1309"/>
    </location>
</feature>
<feature type="region of interest" description="Disordered" evidence="1">
    <location>
        <begin position="1180"/>
        <end position="1309"/>
    </location>
</feature>
<keyword evidence="4" id="KW-1185">Reference proteome</keyword>
<dbReference type="PROSITE" id="PS50837">
    <property type="entry name" value="NACHT"/>
    <property type="match status" value="1"/>
</dbReference>
<evidence type="ECO:0000313" key="4">
    <source>
        <dbReference type="Proteomes" id="UP000770661"/>
    </source>
</evidence>
<reference evidence="3" key="1">
    <citation type="submission" date="2020-07" db="EMBL/GenBank/DDBJ databases">
        <title>The High-quality genome of the commercially important snow crab, Chionoecetes opilio.</title>
        <authorList>
            <person name="Jeong J.-H."/>
            <person name="Ryu S."/>
        </authorList>
    </citation>
    <scope>NUCLEOTIDE SEQUENCE</scope>
    <source>
        <strain evidence="3">MADBK_172401_WGS</strain>
        <tissue evidence="3">Digestive gland</tissue>
    </source>
</reference>
<dbReference type="OrthoDB" id="6377406at2759"/>
<evidence type="ECO:0000256" key="1">
    <source>
        <dbReference type="SAM" id="MobiDB-lite"/>
    </source>
</evidence>
<evidence type="ECO:0000313" key="3">
    <source>
        <dbReference type="EMBL" id="KAG0720672.1"/>
    </source>
</evidence>
<dbReference type="SUPFAM" id="SSF52540">
    <property type="entry name" value="P-loop containing nucleoside triphosphate hydrolases"/>
    <property type="match status" value="2"/>
</dbReference>
<name>A0A8J4Y4Q1_CHIOP</name>
<dbReference type="Proteomes" id="UP000770661">
    <property type="component" value="Unassembled WGS sequence"/>
</dbReference>
<feature type="domain" description="NACHT" evidence="2">
    <location>
        <begin position="306"/>
        <end position="397"/>
    </location>
</feature>
<evidence type="ECO:0000259" key="2">
    <source>
        <dbReference type="PROSITE" id="PS50837"/>
    </source>
</evidence>
<gene>
    <name evidence="3" type="primary">nlrc4_1</name>
    <name evidence="3" type="ORF">GWK47_048052</name>
</gene>
<dbReference type="EMBL" id="JACEEZ010012453">
    <property type="protein sequence ID" value="KAG0720672.1"/>
    <property type="molecule type" value="Genomic_DNA"/>
</dbReference>
<feature type="region of interest" description="Disordered" evidence="1">
    <location>
        <begin position="1"/>
        <end position="21"/>
    </location>
</feature>